<dbReference type="InterPro" id="IPR043137">
    <property type="entry name" value="GGT_ssub_C"/>
</dbReference>
<keyword evidence="7 11" id="KW-0012">Acyltransferase</keyword>
<evidence type="ECO:0000256" key="8">
    <source>
        <dbReference type="ARBA" id="ARBA00047417"/>
    </source>
</evidence>
<comment type="subunit">
    <text evidence="11">This enzyme consists of two polypeptide chains, which are synthesized in precursor form from a single polypeptide.</text>
</comment>
<dbReference type="AlphaFoldDB" id="A0A8J3K5V9"/>
<evidence type="ECO:0000256" key="11">
    <source>
        <dbReference type="RuleBase" id="RU368036"/>
    </source>
</evidence>
<dbReference type="InterPro" id="IPR043138">
    <property type="entry name" value="GGT_lsub"/>
</dbReference>
<dbReference type="Gene3D" id="3.60.20.40">
    <property type="match status" value="1"/>
</dbReference>
<feature type="binding site" evidence="10">
    <location>
        <position position="457"/>
    </location>
    <ligand>
        <name>L-glutamate</name>
        <dbReference type="ChEBI" id="CHEBI:29985"/>
    </ligand>
</feature>
<evidence type="ECO:0000256" key="4">
    <source>
        <dbReference type="ARBA" id="ARBA00022679"/>
    </source>
</evidence>
<dbReference type="UniPathway" id="UPA00204"/>
<dbReference type="GO" id="GO:0006751">
    <property type="term" value="P:glutathione catabolic process"/>
    <property type="evidence" value="ECO:0007669"/>
    <property type="project" value="UniProtKB-UniRule"/>
</dbReference>
<dbReference type="PANTHER" id="PTHR43199">
    <property type="entry name" value="GLUTATHIONE HYDROLASE"/>
    <property type="match status" value="1"/>
</dbReference>
<feature type="chain" id="PRO_5038459931" description="Glutathione hydrolase proenzyme" evidence="13">
    <location>
        <begin position="24"/>
        <end position="604"/>
    </location>
</feature>
<dbReference type="Proteomes" id="UP000619293">
    <property type="component" value="Unassembled WGS sequence"/>
</dbReference>
<organism evidence="14 15">
    <name type="scientific">Catellatospora chokoriensis</name>
    <dbReference type="NCBI Taxonomy" id="310353"/>
    <lineage>
        <taxon>Bacteria</taxon>
        <taxon>Bacillati</taxon>
        <taxon>Actinomycetota</taxon>
        <taxon>Actinomycetes</taxon>
        <taxon>Micromonosporales</taxon>
        <taxon>Micromonosporaceae</taxon>
        <taxon>Catellatospora</taxon>
    </lineage>
</organism>
<keyword evidence="5 11" id="KW-0378">Hydrolase</keyword>
<gene>
    <name evidence="14" type="primary">ggt</name>
    <name evidence="14" type="ORF">Cch02nite_68110</name>
</gene>
<dbReference type="NCBIfam" id="TIGR00066">
    <property type="entry name" value="g_glut_trans"/>
    <property type="match status" value="1"/>
</dbReference>
<keyword evidence="6 11" id="KW-0865">Zymogen</keyword>
<evidence type="ECO:0000256" key="3">
    <source>
        <dbReference type="ARBA" id="ARBA00009381"/>
    </source>
</evidence>
<name>A0A8J3K5V9_9ACTN</name>
<dbReference type="SUPFAM" id="SSF56235">
    <property type="entry name" value="N-terminal nucleophile aminohydrolases (Ntn hydrolases)"/>
    <property type="match status" value="1"/>
</dbReference>
<evidence type="ECO:0000256" key="5">
    <source>
        <dbReference type="ARBA" id="ARBA00022801"/>
    </source>
</evidence>
<dbReference type="EC" id="2.3.2.2" evidence="11"/>
<dbReference type="EMBL" id="BONG01000061">
    <property type="protein sequence ID" value="GIF93367.1"/>
    <property type="molecule type" value="Genomic_DNA"/>
</dbReference>
<comment type="catalytic activity">
    <reaction evidence="2 11">
        <text>glutathione + H2O = L-cysteinylglycine + L-glutamate</text>
        <dbReference type="Rhea" id="RHEA:28807"/>
        <dbReference type="ChEBI" id="CHEBI:15377"/>
        <dbReference type="ChEBI" id="CHEBI:29985"/>
        <dbReference type="ChEBI" id="CHEBI:57925"/>
        <dbReference type="ChEBI" id="CHEBI:61694"/>
        <dbReference type="EC" id="3.4.19.13"/>
    </reaction>
</comment>
<evidence type="ECO:0000313" key="14">
    <source>
        <dbReference type="EMBL" id="GIF93367.1"/>
    </source>
</evidence>
<evidence type="ECO:0000256" key="2">
    <source>
        <dbReference type="ARBA" id="ARBA00001089"/>
    </source>
</evidence>
<evidence type="ECO:0000256" key="9">
    <source>
        <dbReference type="PIRSR" id="PIRSR600101-1"/>
    </source>
</evidence>
<keyword evidence="15" id="KW-1185">Reference proteome</keyword>
<proteinExistence type="inferred from homology"/>
<dbReference type="PANTHER" id="PTHR43199:SF1">
    <property type="entry name" value="GLUTATHIONE HYDROLASE PROENZYME"/>
    <property type="match status" value="1"/>
</dbReference>
<keyword evidence="11" id="KW-0317">Glutathione biosynthesis</keyword>
<keyword evidence="4 11" id="KW-0808">Transferase</keyword>
<evidence type="ECO:0000256" key="1">
    <source>
        <dbReference type="ARBA" id="ARBA00001049"/>
    </source>
</evidence>
<dbReference type="GO" id="GO:0103068">
    <property type="term" value="F:leukotriene C4 gamma-glutamyl transferase activity"/>
    <property type="evidence" value="ECO:0007669"/>
    <property type="project" value="UniProtKB-EC"/>
</dbReference>
<protein>
    <recommendedName>
        <fullName evidence="11">Glutathione hydrolase proenzyme</fullName>
        <ecNumber evidence="11">2.3.2.2</ecNumber>
        <ecNumber evidence="11">3.4.19.13</ecNumber>
    </recommendedName>
    <component>
        <recommendedName>
            <fullName evidence="11">Glutathione hydrolase large chain</fullName>
        </recommendedName>
    </component>
    <component>
        <recommendedName>
            <fullName evidence="11">Glutathione hydrolase small chain</fullName>
        </recommendedName>
    </component>
</protein>
<dbReference type="InterPro" id="IPR051792">
    <property type="entry name" value="GGT_bact"/>
</dbReference>
<sequence length="604" mass="62495">MRLRHRRALVLIAVTTLASTAAAGPVQASPRPPDPEKAPVATGYGGAVATVDLDATKVGLEVLRKGGNAVDAAIAAAATLGVTEPFSAGIGGGGFLVYYSAKDRRVYTIDGREAAPMSMGSTAFVDPVTGLPYAFQEARVSGIAAGVPGTLATWDKALRKWGTTDLADALRPAAKVADRGFVVDNTFRTQISDNAAAFGQFSSTSELYLPGGAPPVAGTVFRNPDLADTYRLIARQGTGVFYRGAVARDIVDTVRHPPVADVPIGTWAFPIRPGTMALSDLAAYQVRTPSPTRVSYRGYDVYGMPTPSSGGQAVGEALNILEQTDLSALTRTEALHQYLEASALAFADRNRFVGDNTPRPLLDQLLSDGFAKERACLINPAQALVKPVAPGEPDGAYGGCAAAAPSPAVTEGQSTTNLTVADRWGNVVEYTLTIEQTGGNAMVVPGRGFLLNNEMTDFNFTPTQGSAPDPNLPGPGKRPRSSMAPTIVLADGRPFLAVGTPGGSTIITTVLQILVNRLDLGMTLPEAVAAARATQRNTAAVLGEAEFAPEIPGLTALGHTFAASPEIGAATGIEFLGHGRLLAAAEPVRRGGGSAGVVWPVAGS</sequence>
<comment type="catalytic activity">
    <reaction evidence="1 11">
        <text>an S-substituted glutathione + H2O = an S-substituted L-cysteinylglycine + L-glutamate</text>
        <dbReference type="Rhea" id="RHEA:59468"/>
        <dbReference type="ChEBI" id="CHEBI:15377"/>
        <dbReference type="ChEBI" id="CHEBI:29985"/>
        <dbReference type="ChEBI" id="CHEBI:90779"/>
        <dbReference type="ChEBI" id="CHEBI:143103"/>
        <dbReference type="EC" id="3.4.19.13"/>
    </reaction>
</comment>
<dbReference type="GO" id="GO:0036374">
    <property type="term" value="F:glutathione hydrolase activity"/>
    <property type="evidence" value="ECO:0007669"/>
    <property type="project" value="UniProtKB-UniRule"/>
</dbReference>
<comment type="pathway">
    <text evidence="11">Sulfur metabolism; glutathione metabolism.</text>
</comment>
<dbReference type="Pfam" id="PF01019">
    <property type="entry name" value="G_glu_transpept"/>
    <property type="match status" value="1"/>
</dbReference>
<evidence type="ECO:0000256" key="10">
    <source>
        <dbReference type="PIRSR" id="PIRSR600101-2"/>
    </source>
</evidence>
<reference evidence="14 15" key="1">
    <citation type="submission" date="2021-01" db="EMBL/GenBank/DDBJ databases">
        <title>Whole genome shotgun sequence of Catellatospora chokoriensis NBRC 107358.</title>
        <authorList>
            <person name="Komaki H."/>
            <person name="Tamura T."/>
        </authorList>
    </citation>
    <scope>NUCLEOTIDE SEQUENCE [LARGE SCALE GENOMIC DNA]</scope>
    <source>
        <strain evidence="14 15">NBRC 107358</strain>
    </source>
</reference>
<feature type="region of interest" description="Disordered" evidence="12">
    <location>
        <begin position="461"/>
        <end position="481"/>
    </location>
</feature>
<comment type="similarity">
    <text evidence="3 11">Belongs to the gamma-glutamyltransferase family.</text>
</comment>
<evidence type="ECO:0000313" key="15">
    <source>
        <dbReference type="Proteomes" id="UP000619293"/>
    </source>
</evidence>
<dbReference type="PRINTS" id="PR01210">
    <property type="entry name" value="GGTRANSPTASE"/>
</dbReference>
<comment type="PTM">
    <text evidence="11">Cleaved by autocatalysis into a large and a small subunit.</text>
</comment>
<keyword evidence="13" id="KW-0732">Signal</keyword>
<dbReference type="InterPro" id="IPR000101">
    <property type="entry name" value="GGT_peptidase"/>
</dbReference>
<dbReference type="GO" id="GO:0006750">
    <property type="term" value="P:glutathione biosynthetic process"/>
    <property type="evidence" value="ECO:0007669"/>
    <property type="project" value="UniProtKB-KW"/>
</dbReference>
<evidence type="ECO:0000256" key="6">
    <source>
        <dbReference type="ARBA" id="ARBA00023145"/>
    </source>
</evidence>
<dbReference type="Gene3D" id="1.10.246.130">
    <property type="match status" value="1"/>
</dbReference>
<feature type="signal peptide" evidence="13">
    <location>
        <begin position="1"/>
        <end position="23"/>
    </location>
</feature>
<feature type="binding site" evidence="10">
    <location>
        <position position="503"/>
    </location>
    <ligand>
        <name>L-glutamate</name>
        <dbReference type="ChEBI" id="CHEBI:29985"/>
    </ligand>
</feature>
<feature type="active site" description="Nucleophile" evidence="9">
    <location>
        <position position="415"/>
    </location>
</feature>
<accession>A0A8J3K5V9</accession>
<feature type="binding site" evidence="10">
    <location>
        <position position="112"/>
    </location>
    <ligand>
        <name>L-glutamate</name>
        <dbReference type="ChEBI" id="CHEBI:29985"/>
    </ligand>
</feature>
<comment type="caution">
    <text evidence="14">The sequence shown here is derived from an EMBL/GenBank/DDBJ whole genome shotgun (WGS) entry which is preliminary data.</text>
</comment>
<comment type="catalytic activity">
    <reaction evidence="8 11">
        <text>an N-terminal (5-L-glutamyl)-[peptide] + an alpha-amino acid = 5-L-glutamyl amino acid + an N-terminal L-alpha-aminoacyl-[peptide]</text>
        <dbReference type="Rhea" id="RHEA:23904"/>
        <dbReference type="Rhea" id="RHEA-COMP:9780"/>
        <dbReference type="Rhea" id="RHEA-COMP:9795"/>
        <dbReference type="ChEBI" id="CHEBI:77644"/>
        <dbReference type="ChEBI" id="CHEBI:78597"/>
        <dbReference type="ChEBI" id="CHEBI:78599"/>
        <dbReference type="ChEBI" id="CHEBI:78608"/>
        <dbReference type="EC" id="2.3.2.2"/>
    </reaction>
</comment>
<feature type="binding site" evidence="10">
    <location>
        <begin position="481"/>
        <end position="482"/>
    </location>
    <ligand>
        <name>L-glutamate</name>
        <dbReference type="ChEBI" id="CHEBI:29985"/>
    </ligand>
</feature>
<evidence type="ECO:0000256" key="12">
    <source>
        <dbReference type="SAM" id="MobiDB-lite"/>
    </source>
</evidence>
<evidence type="ECO:0000256" key="7">
    <source>
        <dbReference type="ARBA" id="ARBA00023315"/>
    </source>
</evidence>
<dbReference type="EC" id="3.4.19.13" evidence="11"/>
<dbReference type="InterPro" id="IPR029055">
    <property type="entry name" value="Ntn_hydrolases_N"/>
</dbReference>
<evidence type="ECO:0000256" key="13">
    <source>
        <dbReference type="SAM" id="SignalP"/>
    </source>
</evidence>